<evidence type="ECO:0000313" key="1">
    <source>
        <dbReference type="EMBL" id="MBX52477.1"/>
    </source>
</evidence>
<dbReference type="AlphaFoldDB" id="A0A2P2PCK8"/>
<dbReference type="EMBL" id="GGEC01071993">
    <property type="protein sequence ID" value="MBX52477.1"/>
    <property type="molecule type" value="Transcribed_RNA"/>
</dbReference>
<reference evidence="1" key="1">
    <citation type="submission" date="2018-02" db="EMBL/GenBank/DDBJ databases">
        <title>Rhizophora mucronata_Transcriptome.</title>
        <authorList>
            <person name="Meera S.P."/>
            <person name="Sreeshan A."/>
            <person name="Augustine A."/>
        </authorList>
    </citation>
    <scope>NUCLEOTIDE SEQUENCE</scope>
    <source>
        <tissue evidence="1">Leaf</tissue>
    </source>
</reference>
<sequence length="51" mass="6211">MKYPCTFKTYASKHPQKFKSHCYKILIPLTTIYYGFTKRSFLLKWSPARKY</sequence>
<accession>A0A2P2PCK8</accession>
<proteinExistence type="predicted"/>
<organism evidence="1">
    <name type="scientific">Rhizophora mucronata</name>
    <name type="common">Asiatic mangrove</name>
    <dbReference type="NCBI Taxonomy" id="61149"/>
    <lineage>
        <taxon>Eukaryota</taxon>
        <taxon>Viridiplantae</taxon>
        <taxon>Streptophyta</taxon>
        <taxon>Embryophyta</taxon>
        <taxon>Tracheophyta</taxon>
        <taxon>Spermatophyta</taxon>
        <taxon>Magnoliopsida</taxon>
        <taxon>eudicotyledons</taxon>
        <taxon>Gunneridae</taxon>
        <taxon>Pentapetalae</taxon>
        <taxon>rosids</taxon>
        <taxon>fabids</taxon>
        <taxon>Malpighiales</taxon>
        <taxon>Rhizophoraceae</taxon>
        <taxon>Rhizophora</taxon>
    </lineage>
</organism>
<name>A0A2P2PCK8_RHIMU</name>
<protein>
    <submittedName>
        <fullName evidence="1">Uncharacterized protein</fullName>
    </submittedName>
</protein>